<evidence type="ECO:0000313" key="2">
    <source>
        <dbReference type="EMBL" id="CAK7214835.1"/>
    </source>
</evidence>
<dbReference type="EMBL" id="CAWUHB010000009">
    <property type="protein sequence ID" value="CAK7214835.1"/>
    <property type="molecule type" value="Genomic_DNA"/>
</dbReference>
<evidence type="ECO:0008006" key="4">
    <source>
        <dbReference type="Google" id="ProtNLM"/>
    </source>
</evidence>
<feature type="compositionally biased region" description="Basic and acidic residues" evidence="1">
    <location>
        <begin position="480"/>
        <end position="499"/>
    </location>
</feature>
<keyword evidence="3" id="KW-1185">Reference proteome</keyword>
<evidence type="ECO:0000256" key="1">
    <source>
        <dbReference type="SAM" id="MobiDB-lite"/>
    </source>
</evidence>
<sequence length="715" mass="77353">MPLPSAILDVEYPNHPGIVDALCQIRLGDDAPRRGLPSEEARLFTEGWDAENISIYLQPRQPHQQRSKSLGDKAANLPPKTGYDKDIKCCTRESHAPSSSSEHFGTSTTLSANPDLAKEAAFAPASLFISIPTPDSTPDVLIMTPLEGPSEGADPFDDGPSCSWAPYFFRGRPESGPIVQHGTSGKTPDLLVPYIRQLGVTDSPLALPMGTRIINFLPDFEINSPVRCFLHTSCHGPPPPATPLPILQSLPSFGSATTAAQVTTLPVEPPPVEALEEMVGLTATEEDAIRSPTIAEYATFAGAYKEWTHTCIALHQVAGHITGSQVESAATGLADMIRLLITSAQPMGLLSESAYQGTHAAPFVAPVALYHKQVFWARFVALAFAVLSEHALRVDLVAGGSEWAASVPEPAVMEALIIPDRSQTPTPTPLAGRVFRVDGYLSLDSMVPEHWWRYGRNADTAWDDFLNKFQERYSMPSIYNDKETESPHSPIPKEARLSDASDGADYEGYSIYRDFGNGDDMHSLYGAVYDLAEGQMTGSILTAGSVNGAAVDGDEMRAKNSGNLDDGTKANGDASEDEDEDEYLEQQDQIQDSKGCTVVKGITKAQLVANPASLNLMSQLTAVRVRGGLRALANVIYGEGKGPGCLAAREDADTVLARAQFDMIQAMADDTVHAFERLLHWEPCEGPRSHTGIRTIRQKLSKTYRHPLELYSAVV</sequence>
<reference evidence="2 3" key="1">
    <citation type="submission" date="2024-01" db="EMBL/GenBank/DDBJ databases">
        <authorList>
            <person name="Allen C."/>
            <person name="Tagirdzhanova G."/>
        </authorList>
    </citation>
    <scope>NUCLEOTIDE SEQUENCE [LARGE SCALE GENOMIC DNA]</scope>
</reference>
<accession>A0ABP0B6B2</accession>
<comment type="caution">
    <text evidence="2">The sequence shown here is derived from an EMBL/GenBank/DDBJ whole genome shotgun (WGS) entry which is preliminary data.</text>
</comment>
<feature type="region of interest" description="Disordered" evidence="1">
    <location>
        <begin position="555"/>
        <end position="580"/>
    </location>
</feature>
<name>A0ABP0B6B2_9PEZI</name>
<protein>
    <recommendedName>
        <fullName evidence="4">C6 zinc finger domain containing protein</fullName>
    </recommendedName>
</protein>
<gene>
    <name evidence="2" type="ORF">SCUCBS95973_002268</name>
</gene>
<evidence type="ECO:0000313" key="3">
    <source>
        <dbReference type="Proteomes" id="UP001642405"/>
    </source>
</evidence>
<organism evidence="2 3">
    <name type="scientific">Sporothrix curviconia</name>
    <dbReference type="NCBI Taxonomy" id="1260050"/>
    <lineage>
        <taxon>Eukaryota</taxon>
        <taxon>Fungi</taxon>
        <taxon>Dikarya</taxon>
        <taxon>Ascomycota</taxon>
        <taxon>Pezizomycotina</taxon>
        <taxon>Sordariomycetes</taxon>
        <taxon>Sordariomycetidae</taxon>
        <taxon>Ophiostomatales</taxon>
        <taxon>Ophiostomataceae</taxon>
        <taxon>Sporothrix</taxon>
    </lineage>
</organism>
<feature type="region of interest" description="Disordered" evidence="1">
    <location>
        <begin position="479"/>
        <end position="501"/>
    </location>
</feature>
<dbReference type="Proteomes" id="UP001642405">
    <property type="component" value="Unassembled WGS sequence"/>
</dbReference>
<proteinExistence type="predicted"/>